<evidence type="ECO:0000313" key="4">
    <source>
        <dbReference type="EMBL" id="MBE8714864.1"/>
    </source>
</evidence>
<keyword evidence="2" id="KW-0812">Transmembrane</keyword>
<dbReference type="Proteomes" id="UP000616201">
    <property type="component" value="Unassembled WGS sequence"/>
</dbReference>
<evidence type="ECO:0000256" key="2">
    <source>
        <dbReference type="SAM" id="Phobius"/>
    </source>
</evidence>
<keyword evidence="2" id="KW-1133">Transmembrane helix</keyword>
<accession>A0A928V1D0</accession>
<evidence type="ECO:0000313" key="5">
    <source>
        <dbReference type="Proteomes" id="UP000616201"/>
    </source>
</evidence>
<sequence>MEDKNKRDSIDEMIDLLKAADEVPYREGAWEKFQKTYPTAKKNHSLAYWSAVAALLLLFGLGYVYQKNRLPQETNLITQTQTDSENEVNPNVENNVAVTPESNQLSPMTAADETEHISSLESSPSRPATVNNQLIPLEREEFSALALNTKPTYTLNLADQGYYRTTVSRKNQDIALKSDVVTPEHLAHNNFMTQVEFNEVDNRPTTKKFMLSNRFELGAFVSPASTENRVKVGGGLIVAYNLSNKLSFRTGIAYNEYEVGILQDPTQSSSTEIVPASNVQGRSSSYSLVGTNNAVAASSYVVLPNVSAITGKVQSLDIPFELTYKVAKNFYATGGVSYAPILNQQRYAHYIDNVNTTTFTDGLPTNQAEVESAVKAVTKTTESSEENVSTNGFGGFVNFSVGRKVGLNKKFSVSVEPFVKLPVGNFRSPEMNYTNGGIKIITNF</sequence>
<comment type="caution">
    <text evidence="4">The sequence shown here is derived from an EMBL/GenBank/DDBJ whole genome shotgun (WGS) entry which is preliminary data.</text>
</comment>
<proteinExistence type="predicted"/>
<dbReference type="AlphaFoldDB" id="A0A928V1D0"/>
<reference evidence="4" key="1">
    <citation type="submission" date="2018-02" db="EMBL/GenBank/DDBJ databases">
        <authorList>
            <person name="Vasarhelyi B.M."/>
            <person name="Deshmukh S."/>
            <person name="Balint B."/>
            <person name="Kukolya J."/>
        </authorList>
    </citation>
    <scope>NUCLEOTIDE SEQUENCE</scope>
    <source>
        <strain evidence="4">KB22</strain>
    </source>
</reference>
<feature type="region of interest" description="Disordered" evidence="1">
    <location>
        <begin position="102"/>
        <end position="129"/>
    </location>
</feature>
<dbReference type="EMBL" id="PRDK01000009">
    <property type="protein sequence ID" value="MBE8714864.1"/>
    <property type="molecule type" value="Genomic_DNA"/>
</dbReference>
<dbReference type="InterPro" id="IPR025665">
    <property type="entry name" value="Beta-barrel_OMP_2"/>
</dbReference>
<gene>
    <name evidence="4" type="ORF">C4F49_14365</name>
</gene>
<feature type="domain" description="Outer membrane protein beta-barrel" evidence="3">
    <location>
        <begin position="229"/>
        <end position="406"/>
    </location>
</feature>
<evidence type="ECO:0000259" key="3">
    <source>
        <dbReference type="Pfam" id="PF13568"/>
    </source>
</evidence>
<name>A0A928V1D0_9SPHI</name>
<feature type="transmembrane region" description="Helical" evidence="2">
    <location>
        <begin position="46"/>
        <end position="65"/>
    </location>
</feature>
<dbReference type="Pfam" id="PF13568">
    <property type="entry name" value="OMP_b-brl_2"/>
    <property type="match status" value="1"/>
</dbReference>
<keyword evidence="2" id="KW-0472">Membrane</keyword>
<feature type="compositionally biased region" description="Polar residues" evidence="1">
    <location>
        <begin position="119"/>
        <end position="129"/>
    </location>
</feature>
<protein>
    <recommendedName>
        <fullName evidence="3">Outer membrane protein beta-barrel domain-containing protein</fullName>
    </recommendedName>
</protein>
<keyword evidence="5" id="KW-1185">Reference proteome</keyword>
<dbReference type="RefSeq" id="WP_196936723.1">
    <property type="nucleotide sequence ID" value="NZ_MU158698.1"/>
</dbReference>
<organism evidence="4 5">
    <name type="scientific">Sphingobacterium hungaricum</name>
    <dbReference type="NCBI Taxonomy" id="2082723"/>
    <lineage>
        <taxon>Bacteria</taxon>
        <taxon>Pseudomonadati</taxon>
        <taxon>Bacteroidota</taxon>
        <taxon>Sphingobacteriia</taxon>
        <taxon>Sphingobacteriales</taxon>
        <taxon>Sphingobacteriaceae</taxon>
        <taxon>Sphingobacterium</taxon>
    </lineage>
</organism>
<evidence type="ECO:0000256" key="1">
    <source>
        <dbReference type="SAM" id="MobiDB-lite"/>
    </source>
</evidence>